<dbReference type="InterPro" id="IPR016167">
    <property type="entry name" value="FAD-bd_PCMH_sub1"/>
</dbReference>
<evidence type="ECO:0000313" key="5">
    <source>
        <dbReference type="EMBL" id="GAW94575.1"/>
    </source>
</evidence>
<protein>
    <submittedName>
        <fullName evidence="5">4-cresol dehydrogenase</fullName>
        <ecNumber evidence="5">1.17.9.1</ecNumber>
    </submittedName>
</protein>
<evidence type="ECO:0000259" key="4">
    <source>
        <dbReference type="PROSITE" id="PS51387"/>
    </source>
</evidence>
<evidence type="ECO:0000256" key="2">
    <source>
        <dbReference type="ARBA" id="ARBA00022630"/>
    </source>
</evidence>
<evidence type="ECO:0000313" key="6">
    <source>
        <dbReference type="Proteomes" id="UP000197068"/>
    </source>
</evidence>
<dbReference type="PANTHER" id="PTHR11748">
    <property type="entry name" value="D-LACTATE DEHYDROGENASE"/>
    <property type="match status" value="1"/>
</dbReference>
<dbReference type="Gene3D" id="3.30.43.10">
    <property type="entry name" value="Uridine Diphospho-n-acetylenolpyruvylglucosamine Reductase, domain 2"/>
    <property type="match status" value="1"/>
</dbReference>
<dbReference type="Pfam" id="PF01565">
    <property type="entry name" value="FAD_binding_4"/>
    <property type="match status" value="1"/>
</dbReference>
<dbReference type="EMBL" id="BDQM01000001">
    <property type="protein sequence ID" value="GAW94575.1"/>
    <property type="molecule type" value="Genomic_DNA"/>
</dbReference>
<feature type="domain" description="FAD-binding PCMH-type" evidence="4">
    <location>
        <begin position="42"/>
        <end position="240"/>
    </location>
</feature>
<dbReference type="Proteomes" id="UP000197068">
    <property type="component" value="Unassembled WGS sequence"/>
</dbReference>
<evidence type="ECO:0000256" key="3">
    <source>
        <dbReference type="ARBA" id="ARBA00022827"/>
    </source>
</evidence>
<comment type="caution">
    <text evidence="5">The sequence shown here is derived from an EMBL/GenBank/DDBJ whole genome shotgun (WGS) entry which is preliminary data.</text>
</comment>
<dbReference type="InterPro" id="IPR016166">
    <property type="entry name" value="FAD-bd_PCMH"/>
</dbReference>
<dbReference type="Gene3D" id="3.40.462.10">
    <property type="entry name" value="FAD-linked oxidases, C-terminal domain"/>
    <property type="match status" value="1"/>
</dbReference>
<dbReference type="Gene3D" id="3.30.465.10">
    <property type="match status" value="1"/>
</dbReference>
<dbReference type="InterPro" id="IPR016164">
    <property type="entry name" value="FAD-linked_Oxase-like_C"/>
</dbReference>
<dbReference type="PROSITE" id="PS51387">
    <property type="entry name" value="FAD_PCMH"/>
    <property type="match status" value="1"/>
</dbReference>
<reference evidence="5 6" key="1">
    <citation type="submission" date="2017-06" db="EMBL/GenBank/DDBJ databases">
        <title>Whole Genome Sequences of Colwellia marinimaniae MTCD1.</title>
        <authorList>
            <person name="Kusumoto H."/>
            <person name="Inoue M."/>
            <person name="Tanikawa K."/>
            <person name="Maeji H."/>
            <person name="Cameron J.H."/>
            <person name="Bartlett D.H."/>
        </authorList>
    </citation>
    <scope>NUCLEOTIDE SEQUENCE [LARGE SCALE GENOMIC DNA]</scope>
    <source>
        <strain evidence="5 6">MTCD1</strain>
    </source>
</reference>
<proteinExistence type="inferred from homology"/>
<keyword evidence="6" id="KW-1185">Reference proteome</keyword>
<dbReference type="RefSeq" id="WP_057182413.1">
    <property type="nucleotide sequence ID" value="NZ_BDQM01000001.1"/>
</dbReference>
<dbReference type="PANTHER" id="PTHR11748:SF111">
    <property type="entry name" value="D-LACTATE DEHYDROGENASE, MITOCHONDRIAL-RELATED"/>
    <property type="match status" value="1"/>
</dbReference>
<name>A0ABQ0MQE9_9GAMM</name>
<gene>
    <name evidence="5" type="ORF">MTCD1_00171</name>
</gene>
<keyword evidence="2" id="KW-0285">Flavoprotein</keyword>
<dbReference type="EC" id="1.17.9.1" evidence="5"/>
<dbReference type="GO" id="GO:0018695">
    <property type="term" value="F:4-cresol dehydrogenase (hydroxylating) activity"/>
    <property type="evidence" value="ECO:0007669"/>
    <property type="project" value="UniProtKB-EC"/>
</dbReference>
<evidence type="ECO:0000256" key="1">
    <source>
        <dbReference type="ARBA" id="ARBA00008000"/>
    </source>
</evidence>
<keyword evidence="3" id="KW-0274">FAD</keyword>
<sequence>MSPQLASLIENVLATKSRFSSAPQQLARFMRATEGLDNFDNKQRQLMAVITLTDVSEIKLILDLANQCAKDEKLAFSLYPISTGNNWGYGTSQPTGLANNIILLDLGRLTKITHFDSELGLVTIEPGVTQQQLSDFLHQHNHDYMVPVTGAGPSCSLLANALERGYGITPYTDHFSAVTSIQGYWANGRPYQSAVYELDASEEKLVDKTFKWGLGPYLEGLFTQSNLGIVSQMTLRLAKIKPDFTSFFIQMADDSLLEAAVPLIREVLQDYEGIVGSINLMDQRRLLSMFAKNPNGNDAHQVMLSNDINKLASELRAPSWTIVGSIYGSSRVVKVVKKEIDDIFKQLPCKRIYSNSLSIILANKTIDILPAWLINKVPMLTTIAEQLNSFNKGKDIMLGKPNKIALKLAYWRHKDADGFDKDKLSPGQDGCGLLWYAPLIPMKANKMREFVEFIRATCPKFNIEPFITFTNLKHDCVDSTIPIVFDLSNPKAVNDAHNCLKMLVEQGLKKGFVPYRLNIDQQQWLLNKDSDFWQTVNQLKSSLDPNNILSQGRYNPN</sequence>
<keyword evidence="5" id="KW-0560">Oxidoreductase</keyword>
<dbReference type="SUPFAM" id="SSF55103">
    <property type="entry name" value="FAD-linked oxidases, C-terminal domain"/>
    <property type="match status" value="1"/>
</dbReference>
<dbReference type="InterPro" id="IPR006094">
    <property type="entry name" value="Oxid_FAD_bind_N"/>
</dbReference>
<dbReference type="SUPFAM" id="SSF56176">
    <property type="entry name" value="FAD-binding/transporter-associated domain-like"/>
    <property type="match status" value="1"/>
</dbReference>
<dbReference type="InterPro" id="IPR016170">
    <property type="entry name" value="Cytok_DH_C_sf"/>
</dbReference>
<dbReference type="InterPro" id="IPR036318">
    <property type="entry name" value="FAD-bd_PCMH-like_sf"/>
</dbReference>
<dbReference type="InterPro" id="IPR016169">
    <property type="entry name" value="FAD-bd_PCMH_sub2"/>
</dbReference>
<comment type="similarity">
    <text evidence="1">Belongs to the FAD-binding oxidoreductase/transferase type 4 family.</text>
</comment>
<organism evidence="5 6">
    <name type="scientific">Colwellia marinimaniae</name>
    <dbReference type="NCBI Taxonomy" id="1513592"/>
    <lineage>
        <taxon>Bacteria</taxon>
        <taxon>Pseudomonadati</taxon>
        <taxon>Pseudomonadota</taxon>
        <taxon>Gammaproteobacteria</taxon>
        <taxon>Alteromonadales</taxon>
        <taxon>Colwelliaceae</taxon>
        <taxon>Colwellia</taxon>
    </lineage>
</organism>
<accession>A0ABQ0MQE9</accession>